<evidence type="ECO:0000256" key="1">
    <source>
        <dbReference type="ARBA" id="ARBA00000491"/>
    </source>
</evidence>
<dbReference type="Pfam" id="PF00330">
    <property type="entry name" value="Aconitase"/>
    <property type="match status" value="1"/>
</dbReference>
<evidence type="ECO:0000259" key="15">
    <source>
        <dbReference type="Pfam" id="PF00330"/>
    </source>
</evidence>
<keyword evidence="9" id="KW-0028">Amino-acid biosynthesis</keyword>
<evidence type="ECO:0000256" key="14">
    <source>
        <dbReference type="ARBA" id="ARBA00023304"/>
    </source>
</evidence>
<keyword evidence="17" id="KW-1185">Reference proteome</keyword>
<evidence type="ECO:0000313" key="16">
    <source>
        <dbReference type="EMBL" id="MCW6536479.1"/>
    </source>
</evidence>
<dbReference type="GO" id="GO:0046872">
    <property type="term" value="F:metal ion binding"/>
    <property type="evidence" value="ECO:0007669"/>
    <property type="project" value="UniProtKB-KW"/>
</dbReference>
<evidence type="ECO:0000256" key="5">
    <source>
        <dbReference type="ARBA" id="ARBA00011271"/>
    </source>
</evidence>
<evidence type="ECO:0000256" key="6">
    <source>
        <dbReference type="ARBA" id="ARBA00011998"/>
    </source>
</evidence>
<sequence>MSRTIFDKIWDAHRVTRTPGGLDLILIDRILLHERTGGVALRGLEERGLPVAAPDQAFAVMDHIIDTRPGRTDRTLMPTGTDFILATREAAGKAGIRLFDLDDPQQGIVHVMSPELGIVLPGATLICPDSHTCSQGALGALAWGIGSTEAEHALATSTLRVRRPPRMRIRIDGELAPGVTAKDLALALLGRFGVGGGAGHVVEYAGSAVRALDVEGRLTLCNMATEFAAFTAIIAPDEKVIDFLEGRRFAPTGADWAAAAGHWLSLASDDDARFDVERIFDARDVAPMISWGTSPQQVVAIDGAVPAPGEGQGTTEGQARALDYMGLAPGMRLAELPIDAAFIGSCTNSRIGDLRRAAALLRGRHVAPGVKAICVPGSTQVKRAAEAEGLDEIFRAAGFEWRESGCSICFFAGGESFGPQERVVSSTNRNFESRQGPGTRTHLASPETVAASAIAGHIADPRQVAAR</sequence>
<dbReference type="PANTHER" id="PTHR43822:SF9">
    <property type="entry name" value="3-ISOPROPYLMALATE DEHYDRATASE"/>
    <property type="match status" value="1"/>
</dbReference>
<dbReference type="InterPro" id="IPR050067">
    <property type="entry name" value="IPM_dehydratase_rel_enz"/>
</dbReference>
<comment type="cofactor">
    <cofactor evidence="2">
        <name>[4Fe-4S] cluster</name>
        <dbReference type="ChEBI" id="CHEBI:49883"/>
    </cofactor>
</comment>
<dbReference type="AlphaFoldDB" id="A0AA42CRN7"/>
<dbReference type="PANTHER" id="PTHR43822">
    <property type="entry name" value="HOMOACONITASE, MITOCHONDRIAL-RELATED"/>
    <property type="match status" value="1"/>
</dbReference>
<dbReference type="Proteomes" id="UP001165565">
    <property type="component" value="Unassembled WGS sequence"/>
</dbReference>
<reference evidence="16" key="1">
    <citation type="submission" date="2022-06" db="EMBL/GenBank/DDBJ databases">
        <title>Sphingomonas sp. nov. isolated from rhizosphere soil of tomato.</title>
        <authorList>
            <person name="Dong H."/>
            <person name="Gao R."/>
        </authorList>
    </citation>
    <scope>NUCLEOTIDE SEQUENCE</scope>
    <source>
        <strain evidence="16">MMSM24</strain>
    </source>
</reference>
<comment type="function">
    <text evidence="3">Catalyzes the isomerization between 2-isopropylmalate and 3-isopropylmalate, via the formation of 2-isopropylmaleate.</text>
</comment>
<dbReference type="GO" id="GO:0009098">
    <property type="term" value="P:L-leucine biosynthetic process"/>
    <property type="evidence" value="ECO:0007669"/>
    <property type="project" value="UniProtKB-KW"/>
</dbReference>
<dbReference type="Gene3D" id="3.30.499.10">
    <property type="entry name" value="Aconitase, domain 3"/>
    <property type="match status" value="2"/>
</dbReference>
<comment type="caution">
    <text evidence="16">The sequence shown here is derived from an EMBL/GenBank/DDBJ whole genome shotgun (WGS) entry which is preliminary data.</text>
</comment>
<keyword evidence="13" id="KW-0456">Lyase</keyword>
<evidence type="ECO:0000256" key="8">
    <source>
        <dbReference type="ARBA" id="ARBA00022485"/>
    </source>
</evidence>
<keyword evidence="11" id="KW-0408">Iron</keyword>
<comment type="pathway">
    <text evidence="4">Amino-acid biosynthesis; L-leucine biosynthesis; L-leucine from 3-methyl-2-oxobutanoate: step 2/4.</text>
</comment>
<dbReference type="InterPro" id="IPR036008">
    <property type="entry name" value="Aconitase_4Fe-4S_dom"/>
</dbReference>
<name>A0AA42CRN7_9SPHN</name>
<evidence type="ECO:0000256" key="11">
    <source>
        <dbReference type="ARBA" id="ARBA00023004"/>
    </source>
</evidence>
<comment type="catalytic activity">
    <reaction evidence="1">
        <text>(2R,3S)-3-isopropylmalate = (2S)-2-isopropylmalate</text>
        <dbReference type="Rhea" id="RHEA:32287"/>
        <dbReference type="ChEBI" id="CHEBI:1178"/>
        <dbReference type="ChEBI" id="CHEBI:35121"/>
        <dbReference type="EC" id="4.2.1.33"/>
    </reaction>
</comment>
<dbReference type="RefSeq" id="WP_265270030.1">
    <property type="nucleotide sequence ID" value="NZ_JANFAV010000013.1"/>
</dbReference>
<accession>A0AA42CRN7</accession>
<dbReference type="EMBL" id="JANFAV010000013">
    <property type="protein sequence ID" value="MCW6536479.1"/>
    <property type="molecule type" value="Genomic_DNA"/>
</dbReference>
<dbReference type="NCBIfam" id="NF004016">
    <property type="entry name" value="PRK05478.1"/>
    <property type="match status" value="1"/>
</dbReference>
<keyword evidence="14" id="KW-0100">Branched-chain amino acid biosynthesis</keyword>
<dbReference type="PRINTS" id="PR00415">
    <property type="entry name" value="ACONITASE"/>
</dbReference>
<keyword evidence="8" id="KW-0004">4Fe-4S</keyword>
<evidence type="ECO:0000256" key="4">
    <source>
        <dbReference type="ARBA" id="ARBA00004729"/>
    </source>
</evidence>
<dbReference type="InterPro" id="IPR001030">
    <property type="entry name" value="Acoase/IPM_deHydtase_lsu_aba"/>
</dbReference>
<evidence type="ECO:0000313" key="17">
    <source>
        <dbReference type="Proteomes" id="UP001165565"/>
    </source>
</evidence>
<dbReference type="GO" id="GO:0003861">
    <property type="term" value="F:3-isopropylmalate dehydratase activity"/>
    <property type="evidence" value="ECO:0007669"/>
    <property type="project" value="UniProtKB-EC"/>
</dbReference>
<evidence type="ECO:0000256" key="7">
    <source>
        <dbReference type="ARBA" id="ARBA00022430"/>
    </source>
</evidence>
<feature type="domain" description="Aconitase/3-isopropylmalate dehydratase large subunit alpha/beta/alpha" evidence="15">
    <location>
        <begin position="7"/>
        <end position="456"/>
    </location>
</feature>
<dbReference type="PROSITE" id="PS00450">
    <property type="entry name" value="ACONITASE_1"/>
    <property type="match status" value="1"/>
</dbReference>
<dbReference type="NCBIfam" id="NF009116">
    <property type="entry name" value="PRK12466.1"/>
    <property type="match status" value="1"/>
</dbReference>
<organism evidence="16 17">
    <name type="scientific">Sphingomonas lycopersici</name>
    <dbReference type="NCBI Taxonomy" id="2951807"/>
    <lineage>
        <taxon>Bacteria</taxon>
        <taxon>Pseudomonadati</taxon>
        <taxon>Pseudomonadota</taxon>
        <taxon>Alphaproteobacteria</taxon>
        <taxon>Sphingomonadales</taxon>
        <taxon>Sphingomonadaceae</taxon>
        <taxon>Sphingomonas</taxon>
    </lineage>
</organism>
<dbReference type="SUPFAM" id="SSF53732">
    <property type="entry name" value="Aconitase iron-sulfur domain"/>
    <property type="match status" value="1"/>
</dbReference>
<evidence type="ECO:0000256" key="12">
    <source>
        <dbReference type="ARBA" id="ARBA00023014"/>
    </source>
</evidence>
<dbReference type="InterPro" id="IPR015931">
    <property type="entry name" value="Acnase/IPM_dHydase_lsu_aba_1/3"/>
</dbReference>
<evidence type="ECO:0000256" key="9">
    <source>
        <dbReference type="ARBA" id="ARBA00022605"/>
    </source>
</evidence>
<evidence type="ECO:0000256" key="10">
    <source>
        <dbReference type="ARBA" id="ARBA00022723"/>
    </source>
</evidence>
<evidence type="ECO:0000256" key="2">
    <source>
        <dbReference type="ARBA" id="ARBA00001966"/>
    </source>
</evidence>
<evidence type="ECO:0000256" key="13">
    <source>
        <dbReference type="ARBA" id="ARBA00023239"/>
    </source>
</evidence>
<proteinExistence type="predicted"/>
<comment type="subunit">
    <text evidence="5">Heterodimer of LeuC and LeuD.</text>
</comment>
<protein>
    <recommendedName>
        <fullName evidence="6">3-isopropylmalate dehydratase</fullName>
        <ecNumber evidence="6">4.2.1.33</ecNumber>
    </recommendedName>
</protein>
<gene>
    <name evidence="16" type="ORF">NEE01_17005</name>
</gene>
<keyword evidence="7" id="KW-0432">Leucine biosynthesis</keyword>
<dbReference type="GO" id="GO:0051539">
    <property type="term" value="F:4 iron, 4 sulfur cluster binding"/>
    <property type="evidence" value="ECO:0007669"/>
    <property type="project" value="UniProtKB-KW"/>
</dbReference>
<evidence type="ECO:0000256" key="3">
    <source>
        <dbReference type="ARBA" id="ARBA00002695"/>
    </source>
</evidence>
<keyword evidence="12" id="KW-0411">Iron-sulfur</keyword>
<dbReference type="EC" id="4.2.1.33" evidence="6"/>
<dbReference type="InterPro" id="IPR018136">
    <property type="entry name" value="Aconitase_4Fe-4S_BS"/>
</dbReference>
<keyword evidence="10" id="KW-0479">Metal-binding</keyword>